<name>A0A087GN31_ARAAL</name>
<dbReference type="AlphaFoldDB" id="A0A087GN31"/>
<protein>
    <submittedName>
        <fullName evidence="1">Uncharacterized protein</fullName>
    </submittedName>
</protein>
<dbReference type="EMBL" id="CM002874">
    <property type="protein sequence ID" value="KFK31283.1"/>
    <property type="molecule type" value="Genomic_DNA"/>
</dbReference>
<proteinExistence type="predicted"/>
<dbReference type="Proteomes" id="UP000029120">
    <property type="component" value="Chromosome 6"/>
</dbReference>
<evidence type="ECO:0000313" key="1">
    <source>
        <dbReference type="EMBL" id="KFK31283.1"/>
    </source>
</evidence>
<sequence>MCAGPYLVSILLHLGFSNNALEWPTNFSPRPIITLRPIQWEVEGR</sequence>
<gene>
    <name evidence="1" type="ordered locus">AALP_Aa6g092300</name>
</gene>
<dbReference type="Gramene" id="KFK31283">
    <property type="protein sequence ID" value="KFK31283"/>
    <property type="gene ID" value="AALP_AA6G092300"/>
</dbReference>
<keyword evidence="2" id="KW-1185">Reference proteome</keyword>
<organism evidence="1 2">
    <name type="scientific">Arabis alpina</name>
    <name type="common">Alpine rock-cress</name>
    <dbReference type="NCBI Taxonomy" id="50452"/>
    <lineage>
        <taxon>Eukaryota</taxon>
        <taxon>Viridiplantae</taxon>
        <taxon>Streptophyta</taxon>
        <taxon>Embryophyta</taxon>
        <taxon>Tracheophyta</taxon>
        <taxon>Spermatophyta</taxon>
        <taxon>Magnoliopsida</taxon>
        <taxon>eudicotyledons</taxon>
        <taxon>Gunneridae</taxon>
        <taxon>Pentapetalae</taxon>
        <taxon>rosids</taxon>
        <taxon>malvids</taxon>
        <taxon>Brassicales</taxon>
        <taxon>Brassicaceae</taxon>
        <taxon>Arabideae</taxon>
        <taxon>Arabis</taxon>
    </lineage>
</organism>
<reference evidence="2" key="1">
    <citation type="journal article" date="2015" name="Nat. Plants">
        <title>Genome expansion of Arabis alpina linked with retrotransposition and reduced symmetric DNA methylation.</title>
        <authorList>
            <person name="Willing E.M."/>
            <person name="Rawat V."/>
            <person name="Mandakova T."/>
            <person name="Maumus F."/>
            <person name="James G.V."/>
            <person name="Nordstroem K.J."/>
            <person name="Becker C."/>
            <person name="Warthmann N."/>
            <person name="Chica C."/>
            <person name="Szarzynska B."/>
            <person name="Zytnicki M."/>
            <person name="Albani M.C."/>
            <person name="Kiefer C."/>
            <person name="Bergonzi S."/>
            <person name="Castaings L."/>
            <person name="Mateos J.L."/>
            <person name="Berns M.C."/>
            <person name="Bujdoso N."/>
            <person name="Piofczyk T."/>
            <person name="de Lorenzo L."/>
            <person name="Barrero-Sicilia C."/>
            <person name="Mateos I."/>
            <person name="Piednoel M."/>
            <person name="Hagmann J."/>
            <person name="Chen-Min-Tao R."/>
            <person name="Iglesias-Fernandez R."/>
            <person name="Schuster S.C."/>
            <person name="Alonso-Blanco C."/>
            <person name="Roudier F."/>
            <person name="Carbonero P."/>
            <person name="Paz-Ares J."/>
            <person name="Davis S.J."/>
            <person name="Pecinka A."/>
            <person name="Quesneville H."/>
            <person name="Colot V."/>
            <person name="Lysak M.A."/>
            <person name="Weigel D."/>
            <person name="Coupland G."/>
            <person name="Schneeberger K."/>
        </authorList>
    </citation>
    <scope>NUCLEOTIDE SEQUENCE [LARGE SCALE GENOMIC DNA]</scope>
    <source>
        <strain evidence="2">cv. Pajares</strain>
    </source>
</reference>
<accession>A0A087GN31</accession>
<evidence type="ECO:0000313" key="2">
    <source>
        <dbReference type="Proteomes" id="UP000029120"/>
    </source>
</evidence>